<organism evidence="3 4">
    <name type="scientific">Acinetobacter baumannii (strain SDF)</name>
    <dbReference type="NCBI Taxonomy" id="509170"/>
    <lineage>
        <taxon>Bacteria</taxon>
        <taxon>Pseudomonadati</taxon>
        <taxon>Pseudomonadota</taxon>
        <taxon>Gammaproteobacteria</taxon>
        <taxon>Moraxellales</taxon>
        <taxon>Moraxellaceae</taxon>
        <taxon>Acinetobacter</taxon>
        <taxon>Acinetobacter calcoaceticus/baumannii complex</taxon>
    </lineage>
</organism>
<feature type="signal peptide" evidence="1">
    <location>
        <begin position="1"/>
        <end position="30"/>
    </location>
</feature>
<dbReference type="KEGG" id="abm:ABSDF2010"/>
<sequence length="162" mass="17789">MIIIGDVMRFLVLATLSGLALMGCASVQQAPNTQETIRYASSPCFGACPIYSVEVTPTGLIRFEGKQYTKAIGVKEIQGSVKDYQKLADELKTYRPQTGTQSKTAGCQQTATDMPSYYITWIQPNGTETKLSHYTGCISPANNRLNKVMEKLPEQLGIKDLI</sequence>
<dbReference type="HOGENOM" id="CLU_128220_0_0_6"/>
<dbReference type="Proteomes" id="UP000001741">
    <property type="component" value="Chromosome"/>
</dbReference>
<gene>
    <name evidence="3" type="ordered locus">ABSDF2010</name>
</gene>
<name>B0VQG3_ACIBS</name>
<dbReference type="Pfam" id="PF20033">
    <property type="entry name" value="DUF6438"/>
    <property type="match status" value="1"/>
</dbReference>
<evidence type="ECO:0000313" key="4">
    <source>
        <dbReference type="Proteomes" id="UP000001741"/>
    </source>
</evidence>
<proteinExistence type="predicted"/>
<dbReference type="AlphaFoldDB" id="B0VQG3"/>
<feature type="chain" id="PRO_5002758488" description="DUF6438 domain-containing protein" evidence="1">
    <location>
        <begin position="31"/>
        <end position="162"/>
    </location>
</feature>
<evidence type="ECO:0000259" key="2">
    <source>
        <dbReference type="Pfam" id="PF20033"/>
    </source>
</evidence>
<reference evidence="3 4" key="1">
    <citation type="journal article" date="2008" name="PLoS ONE">
        <title>Comparative analysis of Acinetobacters: three genomes for three lifestyles.</title>
        <authorList>
            <person name="Vallenet D."/>
            <person name="Nordmann P."/>
            <person name="Barbe V."/>
            <person name="Poirel L."/>
            <person name="Mangenot S."/>
            <person name="Bataille E."/>
            <person name="Dossat C."/>
            <person name="Gas S."/>
            <person name="Kreimeyer A."/>
            <person name="Lenoble P."/>
            <person name="Oztas S."/>
            <person name="Poulain J."/>
            <person name="Segurens B."/>
            <person name="Robert C."/>
            <person name="Abergel C."/>
            <person name="Claverie J.M."/>
            <person name="Raoult D."/>
            <person name="Medigue C."/>
            <person name="Weissenbach J."/>
            <person name="Cruveiller S."/>
        </authorList>
    </citation>
    <scope>NUCLEOTIDE SEQUENCE [LARGE SCALE GENOMIC DNA]</scope>
    <source>
        <strain evidence="3 4">SDF</strain>
    </source>
</reference>
<dbReference type="InterPro" id="IPR045497">
    <property type="entry name" value="DUF6438"/>
</dbReference>
<dbReference type="EMBL" id="CU468230">
    <property type="protein sequence ID" value="CAP01342.1"/>
    <property type="molecule type" value="Genomic_DNA"/>
</dbReference>
<evidence type="ECO:0000313" key="3">
    <source>
        <dbReference type="EMBL" id="CAP01342.1"/>
    </source>
</evidence>
<dbReference type="BioCyc" id="ABAU509170:GCL9-1642-MONOMER"/>
<keyword evidence="1" id="KW-0732">Signal</keyword>
<accession>B0VQG3</accession>
<evidence type="ECO:0000256" key="1">
    <source>
        <dbReference type="SAM" id="SignalP"/>
    </source>
</evidence>
<protein>
    <recommendedName>
        <fullName evidence="2">DUF6438 domain-containing protein</fullName>
    </recommendedName>
</protein>
<feature type="domain" description="DUF6438" evidence="2">
    <location>
        <begin position="36"/>
        <end position="152"/>
    </location>
</feature>